<dbReference type="PRINTS" id="PR00722">
    <property type="entry name" value="CHYMOTRYPSIN"/>
</dbReference>
<dbReference type="EMBL" id="BT080004">
    <property type="protein sequence ID" value="ACO14428.1"/>
    <property type="molecule type" value="mRNA"/>
</dbReference>
<dbReference type="InterPro" id="IPR043504">
    <property type="entry name" value="Peptidase_S1_PA_chymotrypsin"/>
</dbReference>
<dbReference type="CTD" id="5653"/>
<dbReference type="EC" id="3.4.21.4" evidence="5"/>
<dbReference type="RefSeq" id="NP_001291093.1">
    <property type="nucleotide sequence ID" value="NM_001304164.1"/>
</dbReference>
<gene>
    <name evidence="8" type="primary">KLK6</name>
</gene>
<proteinExistence type="evidence at transcript level"/>
<evidence type="ECO:0000256" key="2">
    <source>
        <dbReference type="ARBA" id="ARBA00022757"/>
    </source>
</evidence>
<dbReference type="Pfam" id="PF00089">
    <property type="entry name" value="Trypsin"/>
    <property type="match status" value="2"/>
</dbReference>
<dbReference type="GO" id="GO:0004252">
    <property type="term" value="F:serine-type endopeptidase activity"/>
    <property type="evidence" value="ECO:0007669"/>
    <property type="project" value="UniProtKB-EC"/>
</dbReference>
<keyword evidence="2" id="KW-0222">Digestion</keyword>
<dbReference type="GeneID" id="105008859"/>
<dbReference type="InterPro" id="IPR001254">
    <property type="entry name" value="Trypsin_dom"/>
</dbReference>
<evidence type="ECO:0000256" key="5">
    <source>
        <dbReference type="ARBA" id="ARBA00038868"/>
    </source>
</evidence>
<keyword evidence="6" id="KW-0732">Signal</keyword>
<dbReference type="Gene3D" id="2.40.10.10">
    <property type="entry name" value="Trypsin-like serine proteases"/>
    <property type="match status" value="1"/>
</dbReference>
<dbReference type="PANTHER" id="PTHR24276">
    <property type="entry name" value="POLYSERASE-RELATED"/>
    <property type="match status" value="1"/>
</dbReference>
<evidence type="ECO:0000256" key="6">
    <source>
        <dbReference type="SAM" id="SignalP"/>
    </source>
</evidence>
<keyword evidence="3" id="KW-1015">Disulfide bond</keyword>
<evidence type="ECO:0000313" key="8">
    <source>
        <dbReference type="EMBL" id="ACO14428.1"/>
    </source>
</evidence>
<dbReference type="PANTHER" id="PTHR24276:SF97">
    <property type="entry name" value="GH13245P2-RELATED"/>
    <property type="match status" value="1"/>
</dbReference>
<protein>
    <recommendedName>
        <fullName evidence="5">trypsin</fullName>
        <ecNumber evidence="5">3.4.21.4</ecNumber>
    </recommendedName>
</protein>
<evidence type="ECO:0000256" key="1">
    <source>
        <dbReference type="ARBA" id="ARBA00007664"/>
    </source>
</evidence>
<reference evidence="8" key="1">
    <citation type="journal article" date="2010" name="BMC Genomics">
        <title>Salmo salar and Esox lucius full-length cDNA sequences reveal changes in evolutionary pressures on a post-tetraploidization genome.</title>
        <authorList>
            <person name="Leong J.S."/>
            <person name="Jantzen S.G."/>
            <person name="von Schalburg K.R."/>
            <person name="Cooper G.A."/>
            <person name="Messmer A.M."/>
            <person name="Liao N.Y."/>
            <person name="Munro S."/>
            <person name="Moore R."/>
            <person name="Holt R.A."/>
            <person name="Jones S.J."/>
            <person name="Davidson W.S."/>
            <person name="Koop B.F."/>
        </authorList>
    </citation>
    <scope>NUCLEOTIDE SEQUENCE</scope>
    <source>
        <tissue evidence="8">Head kidney</tissue>
    </source>
</reference>
<evidence type="ECO:0000256" key="4">
    <source>
        <dbReference type="ARBA" id="ARBA00036320"/>
    </source>
</evidence>
<dbReference type="SUPFAM" id="SSF50494">
    <property type="entry name" value="Trypsin-like serine proteases"/>
    <property type="match status" value="1"/>
</dbReference>
<dbReference type="GO" id="GO:0006508">
    <property type="term" value="P:proteolysis"/>
    <property type="evidence" value="ECO:0007669"/>
    <property type="project" value="InterPro"/>
</dbReference>
<evidence type="ECO:0000256" key="3">
    <source>
        <dbReference type="ARBA" id="ARBA00023157"/>
    </source>
</evidence>
<evidence type="ECO:0000259" key="7">
    <source>
        <dbReference type="PROSITE" id="PS50240"/>
    </source>
</evidence>
<dbReference type="InterPro" id="IPR018114">
    <property type="entry name" value="TRYPSIN_HIS"/>
</dbReference>
<dbReference type="SMART" id="SM00020">
    <property type="entry name" value="Tryp_SPc"/>
    <property type="match status" value="1"/>
</dbReference>
<feature type="chain" id="PRO_5002907804" description="trypsin" evidence="6">
    <location>
        <begin position="23"/>
        <end position="273"/>
    </location>
</feature>
<name>C1BZH5_ESOLU</name>
<dbReference type="InterPro" id="IPR009003">
    <property type="entry name" value="Peptidase_S1_PA"/>
</dbReference>
<dbReference type="KEGG" id="els:105008859"/>
<accession>C1BZH5</accession>
<dbReference type="InterPro" id="IPR001314">
    <property type="entry name" value="Peptidase_S1A"/>
</dbReference>
<organism evidence="8">
    <name type="scientific">Esox lucius</name>
    <name type="common">Northern pike</name>
    <dbReference type="NCBI Taxonomy" id="8010"/>
    <lineage>
        <taxon>Eukaryota</taxon>
        <taxon>Metazoa</taxon>
        <taxon>Chordata</taxon>
        <taxon>Craniata</taxon>
        <taxon>Vertebrata</taxon>
        <taxon>Euteleostomi</taxon>
        <taxon>Actinopterygii</taxon>
        <taxon>Neopterygii</taxon>
        <taxon>Teleostei</taxon>
        <taxon>Protacanthopterygii</taxon>
        <taxon>Esociformes</taxon>
        <taxon>Esocidae</taxon>
        <taxon>Esox</taxon>
    </lineage>
</organism>
<feature type="domain" description="Peptidase S1" evidence="7">
    <location>
        <begin position="29"/>
        <end position="272"/>
    </location>
</feature>
<sequence>MKMRIKSLVPLLLLVLAGAAQGRDNEKRIFNGGPCAHDEFTFHVVLVGNGRVVCGGSPITQDWVLTAAHCNSSGLTAYLNYHPSHQPSVFAIAQTHIYIDGAQQRHDIMLLHLNRGTDRTVFPVAQLPPRHPDCRRPAVGAEIRWAAIVESTIVTQRPHQDARHGPAGGFEDINEVHNLLCGRVDVTACAGHPHYNPHAFPIPQPYFYDDAHVVCGQRGGVDGCRGNSGGGMLHNNILHGVLVYGNAGMVCGGPIGFMDICPYREWIHTRSGI</sequence>
<comment type="similarity">
    <text evidence="1">Belongs to the peptidase S1 family.</text>
</comment>
<dbReference type="AlphaFoldDB" id="C1BZH5"/>
<dbReference type="PROSITE" id="PS50240">
    <property type="entry name" value="TRYPSIN_DOM"/>
    <property type="match status" value="1"/>
</dbReference>
<comment type="catalytic activity">
    <reaction evidence="4">
        <text>Preferential cleavage: Arg-|-Xaa, Lys-|-Xaa.</text>
        <dbReference type="EC" id="3.4.21.4"/>
    </reaction>
</comment>
<dbReference type="InterPro" id="IPR050430">
    <property type="entry name" value="Peptidase_S1"/>
</dbReference>
<reference evidence="8" key="2">
    <citation type="submission" date="2010-07" db="EMBL/GenBank/DDBJ databases">
        <title>Esox lucius ESTs and full-length cDNAs.</title>
        <authorList>
            <consortium name="cGRASP (B.F. Koop &amp; W.S. Davidson)"/>
            <person name="Leong J."/>
            <person name="Jantzen S."/>
            <person name="Cooper G."/>
            <person name="Davidson W.S."/>
            <person name="Koop B.F."/>
        </authorList>
    </citation>
    <scope>NUCLEOTIDE SEQUENCE</scope>
    <source>
        <tissue evidence="8">Head kidney</tissue>
    </source>
</reference>
<dbReference type="GO" id="GO:0007586">
    <property type="term" value="P:digestion"/>
    <property type="evidence" value="ECO:0007669"/>
    <property type="project" value="UniProtKB-KW"/>
</dbReference>
<dbReference type="PROSITE" id="PS00134">
    <property type="entry name" value="TRYPSIN_HIS"/>
    <property type="match status" value="1"/>
</dbReference>
<feature type="signal peptide" evidence="6">
    <location>
        <begin position="1"/>
        <end position="22"/>
    </location>
</feature>